<keyword evidence="3" id="KW-1185">Reference proteome</keyword>
<feature type="region of interest" description="Disordered" evidence="1">
    <location>
        <begin position="418"/>
        <end position="570"/>
    </location>
</feature>
<evidence type="ECO:0000313" key="3">
    <source>
        <dbReference type="Proteomes" id="UP000237144"/>
    </source>
</evidence>
<feature type="region of interest" description="Disordered" evidence="1">
    <location>
        <begin position="322"/>
        <end position="405"/>
    </location>
</feature>
<dbReference type="PROSITE" id="PS50330">
    <property type="entry name" value="UIM"/>
    <property type="match status" value="1"/>
</dbReference>
<evidence type="ECO:0000256" key="1">
    <source>
        <dbReference type="SAM" id="MobiDB-lite"/>
    </source>
</evidence>
<feature type="compositionally biased region" description="Polar residues" evidence="1">
    <location>
        <begin position="27"/>
        <end position="39"/>
    </location>
</feature>
<proteinExistence type="predicted"/>
<protein>
    <submittedName>
        <fullName evidence="2">Uncharacterized protein</fullName>
    </submittedName>
</protein>
<dbReference type="OrthoDB" id="2529658at2759"/>
<feature type="compositionally biased region" description="Low complexity" evidence="1">
    <location>
        <begin position="189"/>
        <end position="207"/>
    </location>
</feature>
<feature type="compositionally biased region" description="Basic residues" evidence="1">
    <location>
        <begin position="131"/>
        <end position="141"/>
    </location>
</feature>
<feature type="region of interest" description="Disordered" evidence="1">
    <location>
        <begin position="628"/>
        <end position="691"/>
    </location>
</feature>
<organism evidence="2 3">
    <name type="scientific">Rhodotorula taiwanensis</name>
    <dbReference type="NCBI Taxonomy" id="741276"/>
    <lineage>
        <taxon>Eukaryota</taxon>
        <taxon>Fungi</taxon>
        <taxon>Dikarya</taxon>
        <taxon>Basidiomycota</taxon>
        <taxon>Pucciniomycotina</taxon>
        <taxon>Microbotryomycetes</taxon>
        <taxon>Sporidiobolales</taxon>
        <taxon>Sporidiobolaceae</taxon>
        <taxon>Rhodotorula</taxon>
    </lineage>
</organism>
<dbReference type="AlphaFoldDB" id="A0A2S5BGX6"/>
<comment type="caution">
    <text evidence="2">The sequence shown here is derived from an EMBL/GenBank/DDBJ whole genome shotgun (WGS) entry which is preliminary data.</text>
</comment>
<feature type="region of interest" description="Disordered" evidence="1">
    <location>
        <begin position="1"/>
        <end position="272"/>
    </location>
</feature>
<dbReference type="Proteomes" id="UP000237144">
    <property type="component" value="Unassembled WGS sequence"/>
</dbReference>
<feature type="compositionally biased region" description="Basic and acidic residues" evidence="1">
    <location>
        <begin position="322"/>
        <end position="369"/>
    </location>
</feature>
<evidence type="ECO:0000313" key="2">
    <source>
        <dbReference type="EMBL" id="POY76029.1"/>
    </source>
</evidence>
<accession>A0A2S5BGX6</accession>
<gene>
    <name evidence="2" type="ORF">BMF94_0752</name>
</gene>
<feature type="compositionally biased region" description="Pro residues" evidence="1">
    <location>
        <begin position="178"/>
        <end position="188"/>
    </location>
</feature>
<reference evidence="2 3" key="1">
    <citation type="journal article" date="2018" name="Front. Microbiol.">
        <title>Prospects for Fungal Bioremediation of Acidic Radioactive Waste Sites: Characterization and Genome Sequence of Rhodotorula taiwanensis MD1149.</title>
        <authorList>
            <person name="Tkavc R."/>
            <person name="Matrosova V.Y."/>
            <person name="Grichenko O.E."/>
            <person name="Gostincar C."/>
            <person name="Volpe R.P."/>
            <person name="Klimenkova P."/>
            <person name="Gaidamakova E.K."/>
            <person name="Zhou C.E."/>
            <person name="Stewart B.J."/>
            <person name="Lyman M.G."/>
            <person name="Malfatti S.A."/>
            <person name="Rubinfeld B."/>
            <person name="Courtot M."/>
            <person name="Singh J."/>
            <person name="Dalgard C.L."/>
            <person name="Hamilton T."/>
            <person name="Frey K.G."/>
            <person name="Gunde-Cimerman N."/>
            <person name="Dugan L."/>
            <person name="Daly M.J."/>
        </authorList>
    </citation>
    <scope>NUCLEOTIDE SEQUENCE [LARGE SCALE GENOMIC DNA]</scope>
    <source>
        <strain evidence="2 3">MD1149</strain>
    </source>
</reference>
<dbReference type="STRING" id="741276.A0A2S5BGX6"/>
<sequence length="1001" mass="107622">MSTGWHASRTPNPYPQTDGPCAPYTSPYPSYDTQGQLHNCYQLAGPSSPRQDRPAHPDLYAAAAGPSSDYTNSLVPLDQVVRVNRERTNRAASTTSLPTWSDEPPSSNGSLSVSTARGPPANDPASPQQRITRKLTKHRRSSSSLGAAASYQPHTAPYHDYLARPPPLSPSSSYAAAPPRPPLPPTPPSHTSYSSSRLSSPGLSPHGTFPGNFTSSPSPSLSSDPRRHSYSHGYQTYPHSGPLPPPPPPPPPRPRRTESEEEQVERARRESLAAEQARLASLAAADELLLHLTLAESTSSAAADRSRAEAAELRAIEDVIRQSRAEEERRMLEERRRSEAEEEAVRRAIEASHVEEVRAAGKGKGRQETPQDDAEVEQAIRLSMEEDERRSASWQSLASSPYRDFGATETSAQAFARYSQPGLYKRPPTAESASVGASSSSPQAPLPRRGASLLLDPDPALEFSLDPDGGAPDFVPPPAYELPAHAPELDRPEDVIFGPGRPLPAPVAPTSTRRRPLPIPPLSQPQLSPRSHVASTASQQGFPPLSTLPMDLLSDSAETDSHELEMAAYPPLLHAGANPFDDRFEDKEYEWSSDSSRSATPVSFFDGAKSLYDDVLARRATRAGEGASFVDLTGPNSQDMALRPESFSPTRPAGSVVGPALEPSDVPPASVAPPPAPTESMAPAPRSPIPGIPHSIPSFGGYVEEGTSVLASERILREVKWGFADADLSKSGRRPPLEYEGDFPRGAQLSLLADADGRQPYSSFAVEARTWQGLLIYLMWHGDSRFEAAPSDLERDKAGRGYQVAVSLDFYRSPSSSGAAVSIRPPRVRARLTLLPLSSAPAPPAQPDSPASSVAISIVSTPSFDAVNPNIRLELALPPTLPIALSALAGNLADAASLARRTVEAQHSRHGKAPAVVGPSPGQQALVNAIALFRRLGGEEPADRPDARAHEEEASLLHRMKARLKRRKVIQRLPTDPNSDPRALMITPFPLDRYIDDPEAA</sequence>
<name>A0A2S5BGX6_9BASI</name>
<dbReference type="EMBL" id="PJQD01000008">
    <property type="protein sequence ID" value="POY76029.1"/>
    <property type="molecule type" value="Genomic_DNA"/>
</dbReference>
<feature type="compositionally biased region" description="Polar residues" evidence="1">
    <location>
        <begin position="90"/>
        <end position="115"/>
    </location>
</feature>
<feature type="compositionally biased region" description="Pro residues" evidence="1">
    <location>
        <begin position="241"/>
        <end position="252"/>
    </location>
</feature>
<feature type="compositionally biased region" description="Polar residues" evidence="1">
    <location>
        <begin position="1"/>
        <end position="11"/>
    </location>
</feature>
<dbReference type="InterPro" id="IPR003903">
    <property type="entry name" value="UIM_dom"/>
</dbReference>
<feature type="compositionally biased region" description="Low complexity" evidence="1">
    <location>
        <begin position="430"/>
        <end position="443"/>
    </location>
</feature>